<evidence type="ECO:0000256" key="1">
    <source>
        <dbReference type="SAM" id="Phobius"/>
    </source>
</evidence>
<keyword evidence="3" id="KW-1185">Reference proteome</keyword>
<organism evidence="2 3">
    <name type="scientific">Cellulomonas gelida</name>
    <dbReference type="NCBI Taxonomy" id="1712"/>
    <lineage>
        <taxon>Bacteria</taxon>
        <taxon>Bacillati</taxon>
        <taxon>Actinomycetota</taxon>
        <taxon>Actinomycetes</taxon>
        <taxon>Micrococcales</taxon>
        <taxon>Cellulomonadaceae</taxon>
        <taxon>Cellulomonas</taxon>
    </lineage>
</organism>
<dbReference type="Proteomes" id="UP000320461">
    <property type="component" value="Unassembled WGS sequence"/>
</dbReference>
<evidence type="ECO:0000313" key="3">
    <source>
        <dbReference type="Proteomes" id="UP000320461"/>
    </source>
</evidence>
<keyword evidence="1" id="KW-0812">Transmembrane</keyword>
<keyword evidence="1" id="KW-1133">Transmembrane helix</keyword>
<feature type="transmembrane region" description="Helical" evidence="1">
    <location>
        <begin position="58"/>
        <end position="76"/>
    </location>
</feature>
<comment type="caution">
    <text evidence="2">The sequence shown here is derived from an EMBL/GenBank/DDBJ whole genome shotgun (WGS) entry which is preliminary data.</text>
</comment>
<dbReference type="RefSeq" id="WP_141369704.1">
    <property type="nucleotide sequence ID" value="NZ_BJLQ01000010.1"/>
</dbReference>
<evidence type="ECO:0000313" key="2">
    <source>
        <dbReference type="EMBL" id="GEA84020.1"/>
    </source>
</evidence>
<feature type="transmembrane region" description="Helical" evidence="1">
    <location>
        <begin position="24"/>
        <end position="46"/>
    </location>
</feature>
<dbReference type="AlphaFoldDB" id="A0A4Y3KM37"/>
<name>A0A4Y3KM37_9CELL</name>
<accession>A0A4Y3KM37</accession>
<sequence length="155" mass="16023">MRQRRTRPDRPTTRALAADGAKHAVALGLSTGAWLTAMGSFAGSTWDLDAWVGVARGLAWLVVVVLVGHVLPTALLRQVSWLWSSLATLLACAVLAVASAGPGAPAALVEVPAGMLLLALPVLTATIVLRSVVGSLRPTLALRTPITPVTAHARS</sequence>
<protein>
    <submittedName>
        <fullName evidence="2">Uncharacterized protein</fullName>
    </submittedName>
</protein>
<proteinExistence type="predicted"/>
<gene>
    <name evidence="2" type="ORF">CGE01nite_12710</name>
</gene>
<feature type="transmembrane region" description="Helical" evidence="1">
    <location>
        <begin position="81"/>
        <end position="101"/>
    </location>
</feature>
<feature type="transmembrane region" description="Helical" evidence="1">
    <location>
        <begin position="113"/>
        <end position="133"/>
    </location>
</feature>
<keyword evidence="1" id="KW-0472">Membrane</keyword>
<reference evidence="2 3" key="1">
    <citation type="submission" date="2019-06" db="EMBL/GenBank/DDBJ databases">
        <title>Whole genome shotgun sequence of Cellulomonas gelida NBRC 3748.</title>
        <authorList>
            <person name="Hosoyama A."/>
            <person name="Uohara A."/>
            <person name="Ohji S."/>
            <person name="Ichikawa N."/>
        </authorList>
    </citation>
    <scope>NUCLEOTIDE SEQUENCE [LARGE SCALE GENOMIC DNA]</scope>
    <source>
        <strain evidence="2 3">NBRC 3748</strain>
    </source>
</reference>
<dbReference type="EMBL" id="BJLQ01000010">
    <property type="protein sequence ID" value="GEA84020.1"/>
    <property type="molecule type" value="Genomic_DNA"/>
</dbReference>